<evidence type="ECO:0000313" key="1">
    <source>
        <dbReference type="EMBL" id="PZR09405.1"/>
    </source>
</evidence>
<dbReference type="Pfam" id="PF10053">
    <property type="entry name" value="DUF2290"/>
    <property type="match status" value="1"/>
</dbReference>
<gene>
    <name evidence="1" type="ORF">DI536_22780</name>
</gene>
<comment type="caution">
    <text evidence="1">The sequence shown here is derived from an EMBL/GenBank/DDBJ whole genome shotgun (WGS) entry which is preliminary data.</text>
</comment>
<name>A0A2W5TDD0_9BACT</name>
<protein>
    <recommendedName>
        <fullName evidence="3">DUF2290 domain-containing protein</fullName>
    </recommendedName>
</protein>
<dbReference type="AlphaFoldDB" id="A0A2W5TDD0"/>
<dbReference type="Proteomes" id="UP000249061">
    <property type="component" value="Unassembled WGS sequence"/>
</dbReference>
<evidence type="ECO:0000313" key="2">
    <source>
        <dbReference type="Proteomes" id="UP000249061"/>
    </source>
</evidence>
<dbReference type="InterPro" id="IPR018742">
    <property type="entry name" value="DUF2290"/>
</dbReference>
<evidence type="ECO:0008006" key="3">
    <source>
        <dbReference type="Google" id="ProtNLM"/>
    </source>
</evidence>
<sequence>MSLKTDIIRAVENGLLRLREHEIIVKSASISAKESDGVCRIRTGKLPRYEHSIESYLSVLESDTIVTRTYSTIHLEYDVRDDEIVGHRLVYFPCPVLIREADEEFDVADYVASCDLRSQAMLISPLRFDFTPTEARENHSASHVHLGPDARLPVSGPVHPIRFFRTIVGLYYPEQFEAVEADLASSGFGRRTLTARENIELFLNAD</sequence>
<proteinExistence type="predicted"/>
<reference evidence="1 2" key="1">
    <citation type="submission" date="2017-08" db="EMBL/GenBank/DDBJ databases">
        <title>Infants hospitalized years apart are colonized by the same room-sourced microbial strains.</title>
        <authorList>
            <person name="Brooks B."/>
            <person name="Olm M.R."/>
            <person name="Firek B.A."/>
            <person name="Baker R."/>
            <person name="Thomas B.C."/>
            <person name="Morowitz M.J."/>
            <person name="Banfield J.F."/>
        </authorList>
    </citation>
    <scope>NUCLEOTIDE SEQUENCE [LARGE SCALE GENOMIC DNA]</scope>
    <source>
        <strain evidence="1">S2_003_000_R2_14</strain>
    </source>
</reference>
<dbReference type="EMBL" id="QFQP01000021">
    <property type="protein sequence ID" value="PZR09405.1"/>
    <property type="molecule type" value="Genomic_DNA"/>
</dbReference>
<organism evidence="1 2">
    <name type="scientific">Archangium gephyra</name>
    <dbReference type="NCBI Taxonomy" id="48"/>
    <lineage>
        <taxon>Bacteria</taxon>
        <taxon>Pseudomonadati</taxon>
        <taxon>Myxococcota</taxon>
        <taxon>Myxococcia</taxon>
        <taxon>Myxococcales</taxon>
        <taxon>Cystobacterineae</taxon>
        <taxon>Archangiaceae</taxon>
        <taxon>Archangium</taxon>
    </lineage>
</organism>
<accession>A0A2W5TDD0</accession>